<dbReference type="Pfam" id="PF05707">
    <property type="entry name" value="Zot"/>
    <property type="match status" value="1"/>
</dbReference>
<protein>
    <recommendedName>
        <fullName evidence="1">Zona occludens toxin N-terminal domain-containing protein</fullName>
    </recommendedName>
</protein>
<sequence length="319" mass="36084">LYLNTQEPFCLVAVDVQGAGKSHTVGLVVENCLLQFESMITSALTTTLVMHYDEDPDLACELATVTEPNGDLPLNADIAIREVTVLVSPNYYQQMRNKYEGVPRTTVRPLLLDWDALSADQLKVIMQLSSDQISSNSEPLYFGALLDKLAEYQRDQSMPPYQDFRELCSGGGLDFTNAQSLPLEMRLRLLDTLVHQSAKNEEYRDHKTFLEVMQVSGVVIAHLSDPLISSKKANCVFQVLLQQFCGKEWHRTPVHRKLVIFDEAHKYISDRDSDGLAHEMLKVFRNMRHQGMRIIVSTQSPAILPHEMLALVSVMVVHR</sequence>
<dbReference type="InterPro" id="IPR008900">
    <property type="entry name" value="Zot_N"/>
</dbReference>
<dbReference type="Gene3D" id="3.40.50.300">
    <property type="entry name" value="P-loop containing nucleotide triphosphate hydrolases"/>
    <property type="match status" value="1"/>
</dbReference>
<dbReference type="SUPFAM" id="SSF52540">
    <property type="entry name" value="P-loop containing nucleoside triphosphate hydrolases"/>
    <property type="match status" value="1"/>
</dbReference>
<dbReference type="Proteomes" id="UP000664859">
    <property type="component" value="Unassembled WGS sequence"/>
</dbReference>
<dbReference type="OrthoDB" id="2316594at2759"/>
<organism evidence="2 3">
    <name type="scientific">Tribonema minus</name>
    <dbReference type="NCBI Taxonomy" id="303371"/>
    <lineage>
        <taxon>Eukaryota</taxon>
        <taxon>Sar</taxon>
        <taxon>Stramenopiles</taxon>
        <taxon>Ochrophyta</taxon>
        <taxon>PX clade</taxon>
        <taxon>Xanthophyceae</taxon>
        <taxon>Tribonematales</taxon>
        <taxon>Tribonemataceae</taxon>
        <taxon>Tribonema</taxon>
    </lineage>
</organism>
<comment type="caution">
    <text evidence="2">The sequence shown here is derived from an EMBL/GenBank/DDBJ whole genome shotgun (WGS) entry which is preliminary data.</text>
</comment>
<feature type="domain" description="Zona occludens toxin N-terminal" evidence="1">
    <location>
        <begin position="248"/>
        <end position="318"/>
    </location>
</feature>
<reference evidence="2" key="1">
    <citation type="submission" date="2021-02" db="EMBL/GenBank/DDBJ databases">
        <title>First Annotated Genome of the Yellow-green Alga Tribonema minus.</title>
        <authorList>
            <person name="Mahan K.M."/>
        </authorList>
    </citation>
    <scope>NUCLEOTIDE SEQUENCE</scope>
    <source>
        <strain evidence="2">UTEX B ZZ1240</strain>
    </source>
</reference>
<dbReference type="EMBL" id="JAFCMP010000434">
    <property type="protein sequence ID" value="KAG5179911.1"/>
    <property type="molecule type" value="Genomic_DNA"/>
</dbReference>
<name>A0A835YQW3_9STRA</name>
<feature type="non-terminal residue" evidence="2">
    <location>
        <position position="319"/>
    </location>
</feature>
<evidence type="ECO:0000259" key="1">
    <source>
        <dbReference type="Pfam" id="PF05707"/>
    </source>
</evidence>
<dbReference type="InterPro" id="IPR027417">
    <property type="entry name" value="P-loop_NTPase"/>
</dbReference>
<evidence type="ECO:0000313" key="3">
    <source>
        <dbReference type="Proteomes" id="UP000664859"/>
    </source>
</evidence>
<evidence type="ECO:0000313" key="2">
    <source>
        <dbReference type="EMBL" id="KAG5179911.1"/>
    </source>
</evidence>
<dbReference type="AlphaFoldDB" id="A0A835YQW3"/>
<feature type="non-terminal residue" evidence="2">
    <location>
        <position position="1"/>
    </location>
</feature>
<accession>A0A835YQW3</accession>
<gene>
    <name evidence="2" type="ORF">JKP88DRAFT_134327</name>
</gene>
<keyword evidence="3" id="KW-1185">Reference proteome</keyword>
<proteinExistence type="predicted"/>